<protein>
    <submittedName>
        <fullName evidence="2">Uncharacterized protein</fullName>
    </submittedName>
</protein>
<dbReference type="Proteomes" id="UP000709295">
    <property type="component" value="Unassembled WGS sequence"/>
</dbReference>
<gene>
    <name evidence="2" type="ORF">JG688_00000329</name>
</gene>
<comment type="caution">
    <text evidence="2">The sequence shown here is derived from an EMBL/GenBank/DDBJ whole genome shotgun (WGS) entry which is preliminary data.</text>
</comment>
<sequence>MTVAVASSSPIMPDISIDTPTQSGFLSEASRSVKEFDLDESQLDKENDQTRGNFRTSECSSICDTELVNFEGKPRINAVSKQEASQNAEAEER</sequence>
<accession>A0A8J5J925</accession>
<proteinExistence type="predicted"/>
<dbReference type="EMBL" id="JAENGY010000005">
    <property type="protein sequence ID" value="KAG6977505.1"/>
    <property type="molecule type" value="Genomic_DNA"/>
</dbReference>
<dbReference type="AlphaFoldDB" id="A0A8J5J925"/>
<organism evidence="2 3">
    <name type="scientific">Phytophthora aleatoria</name>
    <dbReference type="NCBI Taxonomy" id="2496075"/>
    <lineage>
        <taxon>Eukaryota</taxon>
        <taxon>Sar</taxon>
        <taxon>Stramenopiles</taxon>
        <taxon>Oomycota</taxon>
        <taxon>Peronosporomycetes</taxon>
        <taxon>Peronosporales</taxon>
        <taxon>Peronosporaceae</taxon>
        <taxon>Phytophthora</taxon>
    </lineage>
</organism>
<evidence type="ECO:0000256" key="1">
    <source>
        <dbReference type="SAM" id="MobiDB-lite"/>
    </source>
</evidence>
<evidence type="ECO:0000313" key="3">
    <source>
        <dbReference type="Proteomes" id="UP000709295"/>
    </source>
</evidence>
<name>A0A8J5J925_9STRA</name>
<reference evidence="2" key="1">
    <citation type="submission" date="2021-01" db="EMBL/GenBank/DDBJ databases">
        <title>Phytophthora aleatoria, a newly-described species from Pinus radiata is distinct from Phytophthora cactorum isolates based on comparative genomics.</title>
        <authorList>
            <person name="Mcdougal R."/>
            <person name="Panda P."/>
            <person name="Williams N."/>
            <person name="Studholme D.J."/>
        </authorList>
    </citation>
    <scope>NUCLEOTIDE SEQUENCE</scope>
    <source>
        <strain evidence="2">NZFS 4037</strain>
    </source>
</reference>
<feature type="compositionally biased region" description="Low complexity" evidence="1">
    <location>
        <begin position="7"/>
        <end position="21"/>
    </location>
</feature>
<keyword evidence="3" id="KW-1185">Reference proteome</keyword>
<evidence type="ECO:0000313" key="2">
    <source>
        <dbReference type="EMBL" id="KAG6977505.1"/>
    </source>
</evidence>
<feature type="region of interest" description="Disordered" evidence="1">
    <location>
        <begin position="1"/>
        <end position="23"/>
    </location>
</feature>
<feature type="non-terminal residue" evidence="2">
    <location>
        <position position="93"/>
    </location>
</feature>